<evidence type="ECO:0000313" key="3">
    <source>
        <dbReference type="EMBL" id="OMQ24610.1"/>
    </source>
</evidence>
<gene>
    <name evidence="3" type="ORF">BMI79_07245</name>
</gene>
<dbReference type="Pfam" id="PF25165">
    <property type="entry name" value="DUF7828"/>
    <property type="match status" value="1"/>
</dbReference>
<dbReference type="Pfam" id="PF11682">
    <property type="entry name" value="Zn_ribbon_11"/>
    <property type="match status" value="1"/>
</dbReference>
<proteinExistence type="predicted"/>
<dbReference type="InterPro" id="IPR021696">
    <property type="entry name" value="DUF3279"/>
</dbReference>
<dbReference type="EMBL" id="MOXD01000003">
    <property type="protein sequence ID" value="OMQ24610.1"/>
    <property type="molecule type" value="Genomic_DNA"/>
</dbReference>
<accession>A0A1S8CN06</accession>
<dbReference type="RefSeq" id="WP_076941492.1">
    <property type="nucleotide sequence ID" value="NZ_MOXD01000003.1"/>
</dbReference>
<dbReference type="OrthoDB" id="6624929at2"/>
<name>A0A1S8CN06_9GAMM</name>
<organism evidence="3 4">
    <name type="scientific">Serratia oryzae</name>
    <dbReference type="NCBI Taxonomy" id="2034155"/>
    <lineage>
        <taxon>Bacteria</taxon>
        <taxon>Pseudomonadati</taxon>
        <taxon>Pseudomonadota</taxon>
        <taxon>Gammaproteobacteria</taxon>
        <taxon>Enterobacterales</taxon>
        <taxon>Yersiniaceae</taxon>
        <taxon>Serratia</taxon>
    </lineage>
</organism>
<sequence length="466" mass="52219">MLMQFTKITTGCTEDGCTVSADDLSLNPQARYHCISCGNPLRLHLTHKAGRYFEHDLEQSATETLETCAFLLSPSNPPPVKPLTPFAQALQENIQRGNDTLGLPGLQHYFCAMCERDYHGKKCCLYCDDTHYTTEISNRDAEMVAIGTAPLSLSVAEQNRYFEHLTLSTLIPVAEQGATHPGVTHDLDRLTEPYLLLQNVLSAMAATPLTPTMALSICSRLSRVGEAVDEGRRLHPTLQRCAALIGQYQEDAMNNETVCMNLIRSLLGGHKAKTHQQMLTHWLREGYQHRSLACQWLTGLSVRYPSFVMVGLELAYQQSDTQLARLPQDFPHFLDGLPSQDGLTHIKGVFWHREYGRVKGHFAQLLVFFPADQPDTGPALAKQLGEYWQQTVTQGRGRYVANDVEQKVYRYPGCLSVLPQRKDTLDEVKWALTAMTEMDFCARLALPEGESVCGAANFEKIDDRLE</sequence>
<keyword evidence="4" id="KW-1185">Reference proteome</keyword>
<evidence type="ECO:0000313" key="4">
    <source>
        <dbReference type="Proteomes" id="UP000216021"/>
    </source>
</evidence>
<comment type="caution">
    <text evidence="3">The sequence shown here is derived from an EMBL/GenBank/DDBJ whole genome shotgun (WGS) entry which is preliminary data.</text>
</comment>
<protein>
    <submittedName>
        <fullName evidence="3">Uncharacterized protein</fullName>
    </submittedName>
</protein>
<dbReference type="Proteomes" id="UP000216021">
    <property type="component" value="Unassembled WGS sequence"/>
</dbReference>
<evidence type="ECO:0000259" key="1">
    <source>
        <dbReference type="Pfam" id="PF11682"/>
    </source>
</evidence>
<dbReference type="InterPro" id="IPR057150">
    <property type="entry name" value="DUF7828"/>
</dbReference>
<feature type="domain" description="DUF7828" evidence="2">
    <location>
        <begin position="6"/>
        <end position="71"/>
    </location>
</feature>
<dbReference type="AlphaFoldDB" id="A0A1S8CN06"/>
<feature type="domain" description="DUF3279" evidence="1">
    <location>
        <begin position="108"/>
        <end position="139"/>
    </location>
</feature>
<evidence type="ECO:0000259" key="2">
    <source>
        <dbReference type="Pfam" id="PF25165"/>
    </source>
</evidence>
<reference evidence="3 4" key="1">
    <citation type="submission" date="2016-11" db="EMBL/GenBank/DDBJ databases">
        <title>Rahnella oryzae sp. nov., isolated from rice root.</title>
        <authorList>
            <person name="Zhang X.-X."/>
            <person name="Zhang J."/>
        </authorList>
    </citation>
    <scope>NUCLEOTIDE SEQUENCE [LARGE SCALE GENOMIC DNA]</scope>
    <source>
        <strain evidence="3 4">J11-6</strain>
    </source>
</reference>